<dbReference type="SUPFAM" id="SSF54565">
    <property type="entry name" value="Ribosomal protein S16"/>
    <property type="match status" value="1"/>
</dbReference>
<dbReference type="InterPro" id="IPR023803">
    <property type="entry name" value="Ribosomal_bS16_dom_sf"/>
</dbReference>
<dbReference type="AlphaFoldDB" id="A0A0U2I047"/>
<proteinExistence type="inferred from homology"/>
<dbReference type="GO" id="GO:0032543">
    <property type="term" value="P:mitochondrial translation"/>
    <property type="evidence" value="ECO:0007669"/>
    <property type="project" value="TreeGrafter"/>
</dbReference>
<evidence type="ECO:0000256" key="3">
    <source>
        <dbReference type="ARBA" id="ARBA00023274"/>
    </source>
</evidence>
<dbReference type="GO" id="GO:0009507">
    <property type="term" value="C:chloroplast"/>
    <property type="evidence" value="ECO:0007669"/>
    <property type="project" value="UniProtKB-SubCell"/>
</dbReference>
<sequence length="78" mass="8986">MLKLRLKKYGRKRQTSYRIVVMPSSTKRDGRSIEELGFYNPHTNETNLNVSRIQARLQQGAQPTETVRNLLKKAAVLS</sequence>
<reference evidence="5" key="1">
    <citation type="journal article" date="2015" name="Mitochondrial DNA">
        <title>The complete chloroplast genome of Guillardia theta strain CCMP2712.</title>
        <authorList>
            <person name="Tang X."/>
            <person name="Bi G."/>
        </authorList>
    </citation>
    <scope>NUCLEOTIDE SEQUENCE</scope>
</reference>
<accession>A0A0U2I047</accession>
<dbReference type="Pfam" id="PF00886">
    <property type="entry name" value="Ribosomal_S16"/>
    <property type="match status" value="1"/>
</dbReference>
<geneLocation type="chloroplast" evidence="5"/>
<dbReference type="GO" id="GO:0003735">
    <property type="term" value="F:structural constituent of ribosome"/>
    <property type="evidence" value="ECO:0007669"/>
    <property type="project" value="InterPro"/>
</dbReference>
<name>A0A0U2I047_GUITH</name>
<dbReference type="InterPro" id="IPR000307">
    <property type="entry name" value="Ribosomal_bS16"/>
</dbReference>
<keyword evidence="2 4" id="KW-0689">Ribosomal protein</keyword>
<evidence type="ECO:0000256" key="1">
    <source>
        <dbReference type="ARBA" id="ARBA00006668"/>
    </source>
</evidence>
<organism evidence="5">
    <name type="scientific">Guillardia theta</name>
    <name type="common">Cryptophyte</name>
    <name type="synonym">Cryptomonas phi</name>
    <dbReference type="NCBI Taxonomy" id="55529"/>
    <lineage>
        <taxon>Eukaryota</taxon>
        <taxon>Cryptophyceae</taxon>
        <taxon>Pyrenomonadales</taxon>
        <taxon>Geminigeraceae</taxon>
        <taxon>Guillardia</taxon>
    </lineage>
</organism>
<dbReference type="GO" id="GO:0015935">
    <property type="term" value="C:small ribosomal subunit"/>
    <property type="evidence" value="ECO:0007669"/>
    <property type="project" value="TreeGrafter"/>
</dbReference>
<evidence type="ECO:0000256" key="2">
    <source>
        <dbReference type="ARBA" id="ARBA00022980"/>
    </source>
</evidence>
<keyword evidence="5" id="KW-0934">Plastid</keyword>
<protein>
    <recommendedName>
        <fullName evidence="4">Small ribosomal subunit protein bS16c</fullName>
    </recommendedName>
</protein>
<evidence type="ECO:0000256" key="4">
    <source>
        <dbReference type="HAMAP-Rule" id="MF_00385"/>
    </source>
</evidence>
<dbReference type="EMBL" id="KT428890">
    <property type="protein sequence ID" value="ALG63639.1"/>
    <property type="molecule type" value="Genomic_DNA"/>
</dbReference>
<evidence type="ECO:0000313" key="5">
    <source>
        <dbReference type="EMBL" id="ALG63639.1"/>
    </source>
</evidence>
<gene>
    <name evidence="4 5" type="primary">rps16</name>
</gene>
<comment type="subcellular location">
    <subcellularLocation>
        <location evidence="4">Plastid</location>
        <location evidence="4">Chloroplast</location>
    </subcellularLocation>
</comment>
<keyword evidence="3 4" id="KW-0687">Ribonucleoprotein</keyword>
<dbReference type="Gene3D" id="3.30.1320.10">
    <property type="match status" value="1"/>
</dbReference>
<comment type="similarity">
    <text evidence="1 4">Belongs to the bacterial ribosomal protein bS16 family.</text>
</comment>
<dbReference type="GO" id="GO:0005739">
    <property type="term" value="C:mitochondrion"/>
    <property type="evidence" value="ECO:0007669"/>
    <property type="project" value="GOC"/>
</dbReference>
<dbReference type="PANTHER" id="PTHR12919">
    <property type="entry name" value="30S RIBOSOMAL PROTEIN S16"/>
    <property type="match status" value="1"/>
</dbReference>
<dbReference type="HAMAP" id="MF_00385">
    <property type="entry name" value="Ribosomal_bS16"/>
    <property type="match status" value="1"/>
</dbReference>
<dbReference type="NCBIfam" id="TIGR00002">
    <property type="entry name" value="S16"/>
    <property type="match status" value="1"/>
</dbReference>
<dbReference type="PANTHER" id="PTHR12919:SF20">
    <property type="entry name" value="SMALL RIBOSOMAL SUBUNIT PROTEIN BS16M"/>
    <property type="match status" value="1"/>
</dbReference>
<keyword evidence="5" id="KW-0150">Chloroplast</keyword>